<feature type="domain" description="Peptidase S74" evidence="1">
    <location>
        <begin position="206"/>
        <end position="298"/>
    </location>
</feature>
<protein>
    <recommendedName>
        <fullName evidence="1">Peptidase S74 domain-containing protein</fullName>
    </recommendedName>
</protein>
<feature type="non-terminal residue" evidence="2">
    <location>
        <position position="490"/>
    </location>
</feature>
<dbReference type="InterPro" id="IPR030392">
    <property type="entry name" value="S74_ICA"/>
</dbReference>
<comment type="caution">
    <text evidence="2">The sequence shown here is derived from an EMBL/GenBank/DDBJ whole genome shotgun (WGS) entry which is preliminary data.</text>
</comment>
<organism evidence="2 3">
    <name type="scientific">Candidatus Collierbacteria bacterium CG22_combo_CG10-13_8_21_14_all_43_12</name>
    <dbReference type="NCBI Taxonomy" id="1974537"/>
    <lineage>
        <taxon>Bacteria</taxon>
        <taxon>Candidatus Collieribacteriota</taxon>
    </lineage>
</organism>
<dbReference type="Proteomes" id="UP000231136">
    <property type="component" value="Unassembled WGS sequence"/>
</dbReference>
<evidence type="ECO:0000313" key="3">
    <source>
        <dbReference type="Proteomes" id="UP000231136"/>
    </source>
</evidence>
<dbReference type="AlphaFoldDB" id="A0A2H0DV99"/>
<gene>
    <name evidence="2" type="ORF">COW83_00805</name>
</gene>
<evidence type="ECO:0000313" key="2">
    <source>
        <dbReference type="EMBL" id="PIP86085.1"/>
    </source>
</evidence>
<evidence type="ECO:0000259" key="1">
    <source>
        <dbReference type="PROSITE" id="PS51688"/>
    </source>
</evidence>
<name>A0A2H0DV99_9BACT</name>
<dbReference type="EMBL" id="PCTR01000033">
    <property type="protein sequence ID" value="PIP86085.1"/>
    <property type="molecule type" value="Genomic_DNA"/>
</dbReference>
<feature type="non-terminal residue" evidence="2">
    <location>
        <position position="1"/>
    </location>
</feature>
<dbReference type="PROSITE" id="PS51688">
    <property type="entry name" value="ICA"/>
    <property type="match status" value="2"/>
</dbReference>
<proteinExistence type="predicted"/>
<reference evidence="2 3" key="1">
    <citation type="submission" date="2017-09" db="EMBL/GenBank/DDBJ databases">
        <title>Depth-based differentiation of microbial function through sediment-hosted aquifers and enrichment of novel symbionts in the deep terrestrial subsurface.</title>
        <authorList>
            <person name="Probst A.J."/>
            <person name="Ladd B."/>
            <person name="Jarett J.K."/>
            <person name="Geller-Mcgrath D.E."/>
            <person name="Sieber C.M."/>
            <person name="Emerson J.B."/>
            <person name="Anantharaman K."/>
            <person name="Thomas B.C."/>
            <person name="Malmstrom R."/>
            <person name="Stieglmeier M."/>
            <person name="Klingl A."/>
            <person name="Woyke T."/>
            <person name="Ryan C.M."/>
            <person name="Banfield J.F."/>
        </authorList>
    </citation>
    <scope>NUCLEOTIDE SEQUENCE [LARGE SCALE GENOMIC DNA]</scope>
    <source>
        <strain evidence="2">CG22_combo_CG10-13_8_21_14_all_43_12</strain>
    </source>
</reference>
<feature type="domain" description="Peptidase S74" evidence="1">
    <location>
        <begin position="84"/>
        <end position="180"/>
    </location>
</feature>
<dbReference type="Pfam" id="PF13884">
    <property type="entry name" value="Peptidase_S74"/>
    <property type="match status" value="1"/>
</dbReference>
<accession>A0A2H0DV99</accession>
<sequence>SGYSSSGVGGHFESSSGYALITSGGNVGIGTATPAQKLHVRGQLRFDGSENEEFTFIKVVQASDYIEAYSASDASAVGINYFISTRASKMDFQPLDTFVDSNKIYDLDLLAYNYKADAPGTPKTIGLIADDTANILPVITAFDSTGQPHHVRLELLGVLNTDQLQKIRKGLMVDDAGNVGIKMTNPSVTLDVTGDIEYTGTITDVSDARLKENFAPIYNSLDKILSLDAYRFNMIGQDVTKIELGYKAQNVQSIFPELVSIVDPENGYLGVNYIGFIPVITEAIQEQQLQISSLSGQLADLSLTDSGDVVLTGNSPDTYVVATSTGITDKIGAFFKIVSANIIAGVANINNLTADVLKVNQQLISPIANIDTINSENINVATISAKSINSDTIKTITADITNATVSGTLLAGLINTDTITAKSLSATNIDATSARITALEVGIAQLESVKATTAEIVNATVSGTLYANNIYDFENKIATSLQQPGLLDLL</sequence>